<gene>
    <name evidence="1" type="ORF">NBR_LOCUS2983</name>
</gene>
<accession>A0A3P6ZZJ8</accession>
<organism evidence="1 2">
    <name type="scientific">Nippostrongylus brasiliensis</name>
    <name type="common">Rat hookworm</name>
    <dbReference type="NCBI Taxonomy" id="27835"/>
    <lineage>
        <taxon>Eukaryota</taxon>
        <taxon>Metazoa</taxon>
        <taxon>Ecdysozoa</taxon>
        <taxon>Nematoda</taxon>
        <taxon>Chromadorea</taxon>
        <taxon>Rhabditida</taxon>
        <taxon>Rhabditina</taxon>
        <taxon>Rhabditomorpha</taxon>
        <taxon>Strongyloidea</taxon>
        <taxon>Heligmosomidae</taxon>
        <taxon>Nippostrongylus</taxon>
    </lineage>
</organism>
<reference evidence="1 2" key="1">
    <citation type="submission" date="2018-11" db="EMBL/GenBank/DDBJ databases">
        <authorList>
            <consortium name="Pathogen Informatics"/>
        </authorList>
    </citation>
    <scope>NUCLEOTIDE SEQUENCE [LARGE SCALE GENOMIC DNA]</scope>
</reference>
<dbReference type="AlphaFoldDB" id="A0A3P6ZZJ8"/>
<dbReference type="EMBL" id="UYSL01003977">
    <property type="protein sequence ID" value="VDL66572.1"/>
    <property type="molecule type" value="Genomic_DNA"/>
</dbReference>
<proteinExistence type="predicted"/>
<protein>
    <submittedName>
        <fullName evidence="1">Uncharacterized protein</fullName>
    </submittedName>
</protein>
<evidence type="ECO:0000313" key="1">
    <source>
        <dbReference type="EMBL" id="VDL66572.1"/>
    </source>
</evidence>
<evidence type="ECO:0000313" key="2">
    <source>
        <dbReference type="Proteomes" id="UP000271162"/>
    </source>
</evidence>
<keyword evidence="2" id="KW-1185">Reference proteome</keyword>
<sequence>MLYQSAQPWACSSGVSASCRDKIKNLDVLSYISVYVIVVVLLHNDIKVRHIGNRMLTRAVVPVTRNIVRKCHNVPVKFTENPIPRDQQVDIPHQDSCNLFDRILGTVHRHRLPAEKGSKLIVAPNSAHT</sequence>
<name>A0A3P6ZZJ8_NIPBR</name>
<dbReference type="Proteomes" id="UP000271162">
    <property type="component" value="Unassembled WGS sequence"/>
</dbReference>